<dbReference type="PANTHER" id="PTHR47959">
    <property type="entry name" value="ATP-DEPENDENT RNA HELICASE RHLE-RELATED"/>
    <property type="match status" value="1"/>
</dbReference>
<dbReference type="Gene3D" id="3.40.50.300">
    <property type="entry name" value="P-loop containing nucleotide triphosphate hydrolases"/>
    <property type="match status" value="2"/>
</dbReference>
<feature type="short sequence motif" description="Q motif" evidence="6">
    <location>
        <begin position="15"/>
        <end position="43"/>
    </location>
</feature>
<feature type="compositionally biased region" description="Gly residues" evidence="7">
    <location>
        <begin position="447"/>
        <end position="457"/>
    </location>
</feature>
<dbReference type="SMART" id="SM00487">
    <property type="entry name" value="DEXDc"/>
    <property type="match status" value="1"/>
</dbReference>
<dbReference type="RefSeq" id="WP_184841523.1">
    <property type="nucleotide sequence ID" value="NZ_JACHMN010000003.1"/>
</dbReference>
<keyword evidence="3 11" id="KW-0347">Helicase</keyword>
<comment type="similarity">
    <text evidence="5">Belongs to the DEAD box helicase family.</text>
</comment>
<evidence type="ECO:0000256" key="4">
    <source>
        <dbReference type="ARBA" id="ARBA00022840"/>
    </source>
</evidence>
<reference evidence="11 12" key="1">
    <citation type="submission" date="2020-08" db="EMBL/GenBank/DDBJ databases">
        <title>Sequencing the genomes of 1000 actinobacteria strains.</title>
        <authorList>
            <person name="Klenk H.-P."/>
        </authorList>
    </citation>
    <scope>NUCLEOTIDE SEQUENCE [LARGE SCALE GENOMIC DNA]</scope>
    <source>
        <strain evidence="11 12">DSM 45362</strain>
    </source>
</reference>
<dbReference type="AlphaFoldDB" id="A0A841BWT0"/>
<dbReference type="PROSITE" id="PS51194">
    <property type="entry name" value="HELICASE_CTER"/>
    <property type="match status" value="1"/>
</dbReference>
<name>A0A841BWT0_9ACTN</name>
<dbReference type="InterPro" id="IPR027417">
    <property type="entry name" value="P-loop_NTPase"/>
</dbReference>
<dbReference type="GO" id="GO:0003724">
    <property type="term" value="F:RNA helicase activity"/>
    <property type="evidence" value="ECO:0007669"/>
    <property type="project" value="InterPro"/>
</dbReference>
<protein>
    <submittedName>
        <fullName evidence="11">Superfamily II DNA/RNA helicase</fullName>
    </submittedName>
</protein>
<sequence length="535" mass="54028">MAVTRPLTPQADTSTTFAGLGVPPILTTVLAANGITVPTPIQAKSLPDTLAGRDVLGRGQTGSGKTYAFLLPLLTRLAASKATRQPGRPRAMILVPTRELATQIEASLAPLADALSLRTLTVFGGVGAKPQITALRRGVDILVACPGRLADHVNEGYADLSGVEITVLDEADHMADLGFLPVVRRLMEATPRTGQRLLFSATLDGGVDVLAKQFLNKPVTHSVDSSLSPVAKMTHHVLQLRHEDRLPVLVDLAAAPGRTLVFTRTKHGAKKLTRQLVASGVPAVELHGNLAQNARSRNLEAFSNGETTTLVATDIAARGIHVDDVALVIHADPPVEHKAYLHRSGRTARAGAAGIVITLSTDDQAREVRDLTRKAGVSPTTTTVRPGDPLLAKLAPGERTFTAPPVASLVEPDSRGGGGRRGGGGGGRRSGSGRGGATTGGTTSAGRGSGGGRGGAAASGRSTTVVNARIAGAPSTGRSSGGGRGAGSSGRGAGASTRAAGSSGGSGRGAGAAAASTGGRGGAAAFSSRSRAGGR</sequence>
<dbReference type="SUPFAM" id="SSF52540">
    <property type="entry name" value="P-loop containing nucleoside triphosphate hydrolases"/>
    <property type="match status" value="1"/>
</dbReference>
<gene>
    <name evidence="11" type="ORF">F4553_005569</name>
</gene>
<proteinExistence type="inferred from homology"/>
<dbReference type="InterPro" id="IPR014001">
    <property type="entry name" value="Helicase_ATP-bd"/>
</dbReference>
<dbReference type="Pfam" id="PF00271">
    <property type="entry name" value="Helicase_C"/>
    <property type="match status" value="1"/>
</dbReference>
<accession>A0A841BWT0</accession>
<dbReference type="GO" id="GO:0016787">
    <property type="term" value="F:hydrolase activity"/>
    <property type="evidence" value="ECO:0007669"/>
    <property type="project" value="UniProtKB-KW"/>
</dbReference>
<evidence type="ECO:0000256" key="1">
    <source>
        <dbReference type="ARBA" id="ARBA00022741"/>
    </source>
</evidence>
<feature type="domain" description="Helicase ATP-binding" evidence="8">
    <location>
        <begin position="46"/>
        <end position="221"/>
    </location>
</feature>
<dbReference type="InterPro" id="IPR050079">
    <property type="entry name" value="DEAD_box_RNA_helicase"/>
</dbReference>
<dbReference type="CDD" id="cd00268">
    <property type="entry name" value="DEADc"/>
    <property type="match status" value="1"/>
</dbReference>
<evidence type="ECO:0000256" key="2">
    <source>
        <dbReference type="ARBA" id="ARBA00022801"/>
    </source>
</evidence>
<dbReference type="InterPro" id="IPR014014">
    <property type="entry name" value="RNA_helicase_DEAD_Q_motif"/>
</dbReference>
<dbReference type="PROSITE" id="PS51192">
    <property type="entry name" value="HELICASE_ATP_BIND_1"/>
    <property type="match status" value="1"/>
</dbReference>
<feature type="compositionally biased region" description="Gly residues" evidence="7">
    <location>
        <begin position="415"/>
        <end position="439"/>
    </location>
</feature>
<dbReference type="SMART" id="SM00490">
    <property type="entry name" value="HELICc"/>
    <property type="match status" value="1"/>
</dbReference>
<evidence type="ECO:0000256" key="6">
    <source>
        <dbReference type="PROSITE-ProRule" id="PRU00552"/>
    </source>
</evidence>
<keyword evidence="4" id="KW-0067">ATP-binding</keyword>
<dbReference type="GO" id="GO:0005829">
    <property type="term" value="C:cytosol"/>
    <property type="evidence" value="ECO:0007669"/>
    <property type="project" value="TreeGrafter"/>
</dbReference>
<dbReference type="EMBL" id="JACHMN010000003">
    <property type="protein sequence ID" value="MBB5872135.1"/>
    <property type="molecule type" value="Genomic_DNA"/>
</dbReference>
<keyword evidence="12" id="KW-1185">Reference proteome</keyword>
<dbReference type="Proteomes" id="UP000587527">
    <property type="component" value="Unassembled WGS sequence"/>
</dbReference>
<evidence type="ECO:0000313" key="11">
    <source>
        <dbReference type="EMBL" id="MBB5872135.1"/>
    </source>
</evidence>
<evidence type="ECO:0000256" key="7">
    <source>
        <dbReference type="SAM" id="MobiDB-lite"/>
    </source>
</evidence>
<keyword evidence="1" id="KW-0547">Nucleotide-binding</keyword>
<dbReference type="PROSITE" id="PS51195">
    <property type="entry name" value="Q_MOTIF"/>
    <property type="match status" value="1"/>
</dbReference>
<evidence type="ECO:0000259" key="9">
    <source>
        <dbReference type="PROSITE" id="PS51194"/>
    </source>
</evidence>
<organism evidence="11 12">
    <name type="scientific">Allocatelliglobosispora scoriae</name>
    <dbReference type="NCBI Taxonomy" id="643052"/>
    <lineage>
        <taxon>Bacteria</taxon>
        <taxon>Bacillati</taxon>
        <taxon>Actinomycetota</taxon>
        <taxon>Actinomycetes</taxon>
        <taxon>Micromonosporales</taxon>
        <taxon>Micromonosporaceae</taxon>
        <taxon>Allocatelliglobosispora</taxon>
    </lineage>
</organism>
<feature type="region of interest" description="Disordered" evidence="7">
    <location>
        <begin position="397"/>
        <end position="535"/>
    </location>
</feature>
<evidence type="ECO:0000256" key="3">
    <source>
        <dbReference type="ARBA" id="ARBA00022806"/>
    </source>
</evidence>
<dbReference type="InterPro" id="IPR001650">
    <property type="entry name" value="Helicase_C-like"/>
</dbReference>
<dbReference type="InterPro" id="IPR044742">
    <property type="entry name" value="DEAD/DEAH_RhlB"/>
</dbReference>
<comment type="caution">
    <text evidence="11">The sequence shown here is derived from an EMBL/GenBank/DDBJ whole genome shotgun (WGS) entry which is preliminary data.</text>
</comment>
<dbReference type="PANTHER" id="PTHR47959:SF13">
    <property type="entry name" value="ATP-DEPENDENT RNA HELICASE RHLE"/>
    <property type="match status" value="1"/>
</dbReference>
<feature type="domain" description="DEAD-box RNA helicase Q" evidence="10">
    <location>
        <begin position="15"/>
        <end position="43"/>
    </location>
</feature>
<evidence type="ECO:0000313" key="12">
    <source>
        <dbReference type="Proteomes" id="UP000587527"/>
    </source>
</evidence>
<dbReference type="InterPro" id="IPR011545">
    <property type="entry name" value="DEAD/DEAH_box_helicase_dom"/>
</dbReference>
<dbReference type="GO" id="GO:0005524">
    <property type="term" value="F:ATP binding"/>
    <property type="evidence" value="ECO:0007669"/>
    <property type="project" value="UniProtKB-KW"/>
</dbReference>
<dbReference type="CDD" id="cd18787">
    <property type="entry name" value="SF2_C_DEAD"/>
    <property type="match status" value="1"/>
</dbReference>
<feature type="compositionally biased region" description="Low complexity" evidence="7">
    <location>
        <begin position="511"/>
        <end position="535"/>
    </location>
</feature>
<feature type="domain" description="Helicase C-terminal" evidence="9">
    <location>
        <begin position="232"/>
        <end position="390"/>
    </location>
</feature>
<feature type="compositionally biased region" description="Gly residues" evidence="7">
    <location>
        <begin position="479"/>
        <end position="493"/>
    </location>
</feature>
<evidence type="ECO:0000259" key="8">
    <source>
        <dbReference type="PROSITE" id="PS51192"/>
    </source>
</evidence>
<dbReference type="GO" id="GO:0003676">
    <property type="term" value="F:nucleic acid binding"/>
    <property type="evidence" value="ECO:0007669"/>
    <property type="project" value="InterPro"/>
</dbReference>
<keyword evidence="2" id="KW-0378">Hydrolase</keyword>
<evidence type="ECO:0000256" key="5">
    <source>
        <dbReference type="ARBA" id="ARBA00038437"/>
    </source>
</evidence>
<dbReference type="Pfam" id="PF00270">
    <property type="entry name" value="DEAD"/>
    <property type="match status" value="1"/>
</dbReference>
<evidence type="ECO:0000259" key="10">
    <source>
        <dbReference type="PROSITE" id="PS51195"/>
    </source>
</evidence>